<protein>
    <submittedName>
        <fullName evidence="1">Uncharacterized protein</fullName>
    </submittedName>
</protein>
<sequence length="122" mass="13187">MPEDFARIDSETVDVHPQELRVNGASSFEPAWTLPMSPIKVPPKKKKAPRRAVENLVLESTSQRVLLDQFKSCQLSAPRTLSASSVDSMGNTAALLSPIATVSQSARSRNAFKGSIRCGGFS</sequence>
<dbReference type="Proteomes" id="UP000054423">
    <property type="component" value="Unassembled WGS sequence"/>
</dbReference>
<evidence type="ECO:0000313" key="1">
    <source>
        <dbReference type="EMBL" id="ETL80586.1"/>
    </source>
</evidence>
<proteinExistence type="predicted"/>
<gene>
    <name evidence="1" type="ORF">L917_18903</name>
</gene>
<reference evidence="1" key="1">
    <citation type="submission" date="2013-11" db="EMBL/GenBank/DDBJ databases">
        <title>The Genome Sequence of Phytophthora parasitica CHvinca01.</title>
        <authorList>
            <consortium name="The Broad Institute Genomics Platform"/>
            <person name="Russ C."/>
            <person name="Tyler B."/>
            <person name="Panabieres F."/>
            <person name="Shan W."/>
            <person name="Tripathy S."/>
            <person name="Grunwald N."/>
            <person name="Machado M."/>
            <person name="Johnson C.S."/>
            <person name="Arredondo F."/>
            <person name="Hong C."/>
            <person name="Coffey M."/>
            <person name="Young S.K."/>
            <person name="Zeng Q."/>
            <person name="Gargeya S."/>
            <person name="Fitzgerald M."/>
            <person name="Abouelleil A."/>
            <person name="Alvarado L."/>
            <person name="Chapman S.B."/>
            <person name="Gainer-Dewar J."/>
            <person name="Goldberg J."/>
            <person name="Griggs A."/>
            <person name="Gujja S."/>
            <person name="Hansen M."/>
            <person name="Howarth C."/>
            <person name="Imamovic A."/>
            <person name="Ireland A."/>
            <person name="Larimer J."/>
            <person name="McCowan C."/>
            <person name="Murphy C."/>
            <person name="Pearson M."/>
            <person name="Poon T.W."/>
            <person name="Priest M."/>
            <person name="Roberts A."/>
            <person name="Saif S."/>
            <person name="Shea T."/>
            <person name="Sykes S."/>
            <person name="Wortman J."/>
            <person name="Nusbaum C."/>
            <person name="Birren B."/>
        </authorList>
    </citation>
    <scope>NUCLEOTIDE SEQUENCE [LARGE SCALE GENOMIC DNA]</scope>
    <source>
        <strain evidence="1">CHvinca01</strain>
    </source>
</reference>
<dbReference type="EMBL" id="KI682699">
    <property type="protein sequence ID" value="ETL80586.1"/>
    <property type="molecule type" value="Genomic_DNA"/>
</dbReference>
<dbReference type="AlphaFoldDB" id="W2K5Z7"/>
<name>W2K5Z7_PHYNI</name>
<accession>W2K5Z7</accession>
<organism evidence="1">
    <name type="scientific">Phytophthora nicotianae</name>
    <name type="common">Potato buckeye rot agent</name>
    <name type="synonym">Phytophthora parasitica</name>
    <dbReference type="NCBI Taxonomy" id="4792"/>
    <lineage>
        <taxon>Eukaryota</taxon>
        <taxon>Sar</taxon>
        <taxon>Stramenopiles</taxon>
        <taxon>Oomycota</taxon>
        <taxon>Peronosporomycetes</taxon>
        <taxon>Peronosporales</taxon>
        <taxon>Peronosporaceae</taxon>
        <taxon>Phytophthora</taxon>
    </lineage>
</organism>